<evidence type="ECO:0000313" key="3">
    <source>
        <dbReference type="Proteomes" id="UP000030645"/>
    </source>
</evidence>
<dbReference type="Proteomes" id="UP000030645">
    <property type="component" value="Unassembled WGS sequence"/>
</dbReference>
<accession>W9R119</accession>
<evidence type="ECO:0000256" key="1">
    <source>
        <dbReference type="SAM" id="MobiDB-lite"/>
    </source>
</evidence>
<organism evidence="2 3">
    <name type="scientific">Morus notabilis</name>
    <dbReference type="NCBI Taxonomy" id="981085"/>
    <lineage>
        <taxon>Eukaryota</taxon>
        <taxon>Viridiplantae</taxon>
        <taxon>Streptophyta</taxon>
        <taxon>Embryophyta</taxon>
        <taxon>Tracheophyta</taxon>
        <taxon>Spermatophyta</taxon>
        <taxon>Magnoliopsida</taxon>
        <taxon>eudicotyledons</taxon>
        <taxon>Gunneridae</taxon>
        <taxon>Pentapetalae</taxon>
        <taxon>rosids</taxon>
        <taxon>fabids</taxon>
        <taxon>Rosales</taxon>
        <taxon>Moraceae</taxon>
        <taxon>Moreae</taxon>
        <taxon>Morus</taxon>
    </lineage>
</organism>
<dbReference type="AlphaFoldDB" id="W9R119"/>
<sequence length="75" mass="8171">MVIKGLSTPTRISTSSPKPMDRVTNIHHSLCRCLFYVPAEESAGPWVQVDGVAPDKPLDSAVLSRSKQFSAMSKL</sequence>
<feature type="compositionally biased region" description="Polar residues" evidence="1">
    <location>
        <begin position="7"/>
        <end position="17"/>
    </location>
</feature>
<proteinExistence type="predicted"/>
<name>W9R119_9ROSA</name>
<dbReference type="EMBL" id="KE344123">
    <property type="protein sequence ID" value="EXB53824.1"/>
    <property type="molecule type" value="Genomic_DNA"/>
</dbReference>
<evidence type="ECO:0000313" key="2">
    <source>
        <dbReference type="EMBL" id="EXB53824.1"/>
    </source>
</evidence>
<dbReference type="STRING" id="981085.W9R119"/>
<feature type="region of interest" description="Disordered" evidence="1">
    <location>
        <begin position="1"/>
        <end position="20"/>
    </location>
</feature>
<gene>
    <name evidence="2" type="ORF">L484_003259</name>
</gene>
<protein>
    <submittedName>
        <fullName evidence="2">Uncharacterized protein</fullName>
    </submittedName>
</protein>
<reference evidence="3" key="1">
    <citation type="submission" date="2013-01" db="EMBL/GenBank/DDBJ databases">
        <title>Draft Genome Sequence of a Mulberry Tree, Morus notabilis C.K. Schneid.</title>
        <authorList>
            <person name="He N."/>
            <person name="Zhao S."/>
        </authorList>
    </citation>
    <scope>NUCLEOTIDE SEQUENCE</scope>
</reference>
<dbReference type="eggNOG" id="KOG0032">
    <property type="taxonomic scope" value="Eukaryota"/>
</dbReference>
<keyword evidence="3" id="KW-1185">Reference proteome</keyword>